<dbReference type="AlphaFoldDB" id="A0A0V8HPJ6"/>
<gene>
    <name evidence="1" type="ORF">GA0061094_0296</name>
</gene>
<proteinExistence type="predicted"/>
<organism evidence="1 2">
    <name type="scientific">[Bacillus] enclensis</name>
    <dbReference type="NCBI Taxonomy" id="1402860"/>
    <lineage>
        <taxon>Bacteria</taxon>
        <taxon>Bacillati</taxon>
        <taxon>Bacillota</taxon>
        <taxon>Bacilli</taxon>
        <taxon>Bacillales</taxon>
        <taxon>Bacillaceae</taxon>
        <taxon>Rossellomorea</taxon>
    </lineage>
</organism>
<sequence length="60" mass="6488">MMTNKSKLIGLILIVLAFITVSAALNYGSFAFAKKACTDNNKTPMVETGLLAFNWSVSCK</sequence>
<dbReference type="EMBL" id="FMAU01000001">
    <property type="protein sequence ID" value="SCB75581.1"/>
    <property type="molecule type" value="Genomic_DNA"/>
</dbReference>
<protein>
    <submittedName>
        <fullName evidence="1">Uncharacterized protein</fullName>
    </submittedName>
</protein>
<name>A0A0V8HPJ6_9BACI</name>
<keyword evidence="2" id="KW-1185">Reference proteome</keyword>
<accession>A0A0V8HPJ6</accession>
<reference evidence="2" key="1">
    <citation type="submission" date="2016-08" db="EMBL/GenBank/DDBJ databases">
        <authorList>
            <person name="Varghese N."/>
            <person name="Submissions Spin"/>
        </authorList>
    </citation>
    <scope>NUCLEOTIDE SEQUENCE [LARGE SCALE GENOMIC DNA]</scope>
    <source>
        <strain evidence="2">SGD-1123</strain>
    </source>
</reference>
<evidence type="ECO:0000313" key="2">
    <source>
        <dbReference type="Proteomes" id="UP000181997"/>
    </source>
</evidence>
<evidence type="ECO:0000313" key="1">
    <source>
        <dbReference type="EMBL" id="SCB75581.1"/>
    </source>
</evidence>
<dbReference type="Proteomes" id="UP000181997">
    <property type="component" value="Unassembled WGS sequence"/>
</dbReference>